<keyword evidence="4" id="KW-0539">Nucleus</keyword>
<evidence type="ECO:0000256" key="3">
    <source>
        <dbReference type="ARBA" id="ARBA00022490"/>
    </source>
</evidence>
<proteinExistence type="predicted"/>
<feature type="chain" id="PRO_5041960406" evidence="5">
    <location>
        <begin position="17"/>
        <end position="244"/>
    </location>
</feature>
<evidence type="ECO:0000256" key="4">
    <source>
        <dbReference type="ARBA" id="ARBA00023242"/>
    </source>
</evidence>
<dbReference type="EMBL" id="JAJJMB010012301">
    <property type="protein sequence ID" value="KAI3878600.1"/>
    <property type="molecule type" value="Genomic_DNA"/>
</dbReference>
<evidence type="ECO:0000313" key="6">
    <source>
        <dbReference type="EMBL" id="KAI3878600.1"/>
    </source>
</evidence>
<protein>
    <submittedName>
        <fullName evidence="6">Uncharacterized protein</fullName>
    </submittedName>
</protein>
<dbReference type="GO" id="GO:0005634">
    <property type="term" value="C:nucleus"/>
    <property type="evidence" value="ECO:0007669"/>
    <property type="project" value="UniProtKB-SubCell"/>
</dbReference>
<feature type="signal peptide" evidence="5">
    <location>
        <begin position="1"/>
        <end position="16"/>
    </location>
</feature>
<dbReference type="AlphaFoldDB" id="A0AAD4SC98"/>
<dbReference type="PANTHER" id="PTHR31250:SF10">
    <property type="entry name" value="IQ DOMAIN-CONTAINING PROTEIN IQM3"/>
    <property type="match status" value="1"/>
</dbReference>
<keyword evidence="7" id="KW-1185">Reference proteome</keyword>
<organism evidence="6 7">
    <name type="scientific">Papaver atlanticum</name>
    <dbReference type="NCBI Taxonomy" id="357466"/>
    <lineage>
        <taxon>Eukaryota</taxon>
        <taxon>Viridiplantae</taxon>
        <taxon>Streptophyta</taxon>
        <taxon>Embryophyta</taxon>
        <taxon>Tracheophyta</taxon>
        <taxon>Spermatophyta</taxon>
        <taxon>Magnoliopsida</taxon>
        <taxon>Ranunculales</taxon>
        <taxon>Papaveraceae</taxon>
        <taxon>Papaveroideae</taxon>
        <taxon>Papaver</taxon>
    </lineage>
</organism>
<dbReference type="GO" id="GO:0005737">
    <property type="term" value="C:cytoplasm"/>
    <property type="evidence" value="ECO:0007669"/>
    <property type="project" value="UniProtKB-SubCell"/>
</dbReference>
<keyword evidence="3" id="KW-0963">Cytoplasm</keyword>
<dbReference type="PANTHER" id="PTHR31250">
    <property type="entry name" value="IQ DOMAIN-CONTAINING PROTEIN IQM3"/>
    <property type="match status" value="1"/>
</dbReference>
<evidence type="ECO:0000256" key="5">
    <source>
        <dbReference type="SAM" id="SignalP"/>
    </source>
</evidence>
<evidence type="ECO:0000313" key="7">
    <source>
        <dbReference type="Proteomes" id="UP001202328"/>
    </source>
</evidence>
<keyword evidence="5" id="KW-0732">Signal</keyword>
<evidence type="ECO:0000256" key="2">
    <source>
        <dbReference type="ARBA" id="ARBA00004496"/>
    </source>
</evidence>
<dbReference type="Proteomes" id="UP001202328">
    <property type="component" value="Unassembled WGS sequence"/>
</dbReference>
<dbReference type="InterPro" id="IPR044159">
    <property type="entry name" value="IQM"/>
</dbReference>
<comment type="subcellular location">
    <subcellularLocation>
        <location evidence="2">Cytoplasm</location>
    </subcellularLocation>
    <subcellularLocation>
        <location evidence="1">Nucleus</location>
    </subcellularLocation>
</comment>
<reference evidence="6" key="1">
    <citation type="submission" date="2022-04" db="EMBL/GenBank/DDBJ databases">
        <title>A functionally conserved STORR gene fusion in Papaver species that diverged 16.8 million years ago.</title>
        <authorList>
            <person name="Catania T."/>
        </authorList>
    </citation>
    <scope>NUCLEOTIDE SEQUENCE</scope>
    <source>
        <strain evidence="6">S-188037</strain>
    </source>
</reference>
<gene>
    <name evidence="6" type="ORF">MKW98_027905</name>
</gene>
<sequence length="244" mass="27941">MLSAGLIGLIWGFVGTAEEEEGGENIPEAVDLKSTIEIDGSGGEAKAVLKTQQAYRGYRTLRKLADSAVLDEEYWWQVIDFARLNHSTISFFNMPETPISRWNRVALNASIVGHGLHLYYEEWSNGDVGQTFFYWLYIGDGKSFDLKECPRSKLRQQCIKYFIKNFKGYVKGFLSEYSRYYRFPYAGMPNFLYKTPRKEQSQHSQTLLLLKNLSQAPNEKATGPNEKKRSKCPVYLGFSVSIHV</sequence>
<comment type="caution">
    <text evidence="6">The sequence shown here is derived from an EMBL/GenBank/DDBJ whole genome shotgun (WGS) entry which is preliminary data.</text>
</comment>
<evidence type="ECO:0000256" key="1">
    <source>
        <dbReference type="ARBA" id="ARBA00004123"/>
    </source>
</evidence>
<name>A0AAD4SC98_9MAGN</name>
<accession>A0AAD4SC98</accession>